<sequence length="117" mass="12523">MATLQEQVTALTAANADLQVKLDAANVEIDTLTKVNENLQEQVITLSQAAPKAAAEIAKPQVSKETFVVDGKKYGFHPSTPAVLFDGQKITATEVLASQDLQKALIEAEASFIQLLD</sequence>
<gene>
    <name evidence="2" type="ORF">ACFOW1_01705</name>
</gene>
<proteinExistence type="predicted"/>
<dbReference type="RefSeq" id="WP_379011851.1">
    <property type="nucleotide sequence ID" value="NZ_JBHSDC010000002.1"/>
</dbReference>
<dbReference type="EMBL" id="JBHSDC010000002">
    <property type="protein sequence ID" value="MFC4230587.1"/>
    <property type="molecule type" value="Genomic_DNA"/>
</dbReference>
<organism evidence="2 3">
    <name type="scientific">Parasediminibacterium paludis</name>
    <dbReference type="NCBI Taxonomy" id="908966"/>
    <lineage>
        <taxon>Bacteria</taxon>
        <taxon>Pseudomonadati</taxon>
        <taxon>Bacteroidota</taxon>
        <taxon>Chitinophagia</taxon>
        <taxon>Chitinophagales</taxon>
        <taxon>Chitinophagaceae</taxon>
        <taxon>Parasediminibacterium</taxon>
    </lineage>
</organism>
<evidence type="ECO:0000313" key="3">
    <source>
        <dbReference type="Proteomes" id="UP001595906"/>
    </source>
</evidence>
<keyword evidence="3" id="KW-1185">Reference proteome</keyword>
<comment type="caution">
    <text evidence="2">The sequence shown here is derived from an EMBL/GenBank/DDBJ whole genome shotgun (WGS) entry which is preliminary data.</text>
</comment>
<feature type="coiled-coil region" evidence="1">
    <location>
        <begin position="1"/>
        <end position="49"/>
    </location>
</feature>
<name>A0ABV8PUL9_9BACT</name>
<protein>
    <submittedName>
        <fullName evidence="2">Uncharacterized protein</fullName>
    </submittedName>
</protein>
<evidence type="ECO:0000313" key="2">
    <source>
        <dbReference type="EMBL" id="MFC4230587.1"/>
    </source>
</evidence>
<accession>A0ABV8PUL9</accession>
<evidence type="ECO:0000256" key="1">
    <source>
        <dbReference type="SAM" id="Coils"/>
    </source>
</evidence>
<dbReference type="Proteomes" id="UP001595906">
    <property type="component" value="Unassembled WGS sequence"/>
</dbReference>
<reference evidence="3" key="1">
    <citation type="journal article" date="2019" name="Int. J. Syst. Evol. Microbiol.">
        <title>The Global Catalogue of Microorganisms (GCM) 10K type strain sequencing project: providing services to taxonomists for standard genome sequencing and annotation.</title>
        <authorList>
            <consortium name="The Broad Institute Genomics Platform"/>
            <consortium name="The Broad Institute Genome Sequencing Center for Infectious Disease"/>
            <person name="Wu L."/>
            <person name="Ma J."/>
        </authorList>
    </citation>
    <scope>NUCLEOTIDE SEQUENCE [LARGE SCALE GENOMIC DNA]</scope>
    <source>
        <strain evidence="3">CECT 8010</strain>
    </source>
</reference>
<keyword evidence="1" id="KW-0175">Coiled coil</keyword>